<dbReference type="OrthoDB" id="9776710at2"/>
<comment type="subcellular location">
    <subcellularLocation>
        <location evidence="1">Cell membrane</location>
        <topology evidence="1">Multi-pass membrane protein</topology>
    </subcellularLocation>
</comment>
<evidence type="ECO:0000256" key="9">
    <source>
        <dbReference type="ARBA" id="ARBA00022989"/>
    </source>
</evidence>
<dbReference type="RefSeq" id="WP_025229464.1">
    <property type="nucleotide sequence ID" value="NZ_CP007139.1"/>
</dbReference>
<keyword evidence="14" id="KW-1185">Reference proteome</keyword>
<dbReference type="EMBL" id="CP007139">
    <property type="protein sequence ID" value="AIE86584.1"/>
    <property type="molecule type" value="Genomic_DNA"/>
</dbReference>
<proteinExistence type="inferred from homology"/>
<accession>A0A068NY27</accession>
<dbReference type="KEGG" id="fgi:OP10G_3216"/>
<keyword evidence="9 12" id="KW-1133">Transmembrane helix</keyword>
<keyword evidence="5" id="KW-0349">Heme</keyword>
<evidence type="ECO:0000256" key="2">
    <source>
        <dbReference type="ARBA" id="ARBA00007543"/>
    </source>
</evidence>
<evidence type="ECO:0000256" key="4">
    <source>
        <dbReference type="ARBA" id="ARBA00022475"/>
    </source>
</evidence>
<evidence type="ECO:0000256" key="5">
    <source>
        <dbReference type="ARBA" id="ARBA00022617"/>
    </source>
</evidence>
<dbReference type="GO" id="GO:0046872">
    <property type="term" value="F:metal ion binding"/>
    <property type="evidence" value="ECO:0007669"/>
    <property type="project" value="UniProtKB-KW"/>
</dbReference>
<feature type="transmembrane region" description="Helical" evidence="12">
    <location>
        <begin position="262"/>
        <end position="288"/>
    </location>
</feature>
<evidence type="ECO:0000256" key="1">
    <source>
        <dbReference type="ARBA" id="ARBA00004651"/>
    </source>
</evidence>
<keyword evidence="10" id="KW-0408">Iron</keyword>
<feature type="transmembrane region" description="Helical" evidence="12">
    <location>
        <begin position="166"/>
        <end position="184"/>
    </location>
</feature>
<keyword evidence="4" id="KW-1003">Cell membrane</keyword>
<feature type="transmembrane region" description="Helical" evidence="12">
    <location>
        <begin position="6"/>
        <end position="34"/>
    </location>
</feature>
<organism evidence="13 14">
    <name type="scientific">Fimbriimonas ginsengisoli Gsoil 348</name>
    <dbReference type="NCBI Taxonomy" id="661478"/>
    <lineage>
        <taxon>Bacteria</taxon>
        <taxon>Bacillati</taxon>
        <taxon>Armatimonadota</taxon>
        <taxon>Fimbriimonadia</taxon>
        <taxon>Fimbriimonadales</taxon>
        <taxon>Fimbriimonadaceae</taxon>
        <taxon>Fimbriimonas</taxon>
    </lineage>
</organism>
<dbReference type="Pfam" id="PF02322">
    <property type="entry name" value="Cyt_bd_oxida_II"/>
    <property type="match status" value="1"/>
</dbReference>
<dbReference type="PANTHER" id="PTHR43141:SF5">
    <property type="entry name" value="CYTOCHROME BD-I UBIQUINOL OXIDASE SUBUNIT 2"/>
    <property type="match status" value="1"/>
</dbReference>
<comment type="similarity">
    <text evidence="2">Belongs to the cytochrome ubiquinol oxidase subunit 2 family.</text>
</comment>
<dbReference type="GO" id="GO:0070069">
    <property type="term" value="C:cytochrome complex"/>
    <property type="evidence" value="ECO:0007669"/>
    <property type="project" value="TreeGrafter"/>
</dbReference>
<feature type="transmembrane region" description="Helical" evidence="12">
    <location>
        <begin position="116"/>
        <end position="136"/>
    </location>
</feature>
<gene>
    <name evidence="13" type="ORF">OP10G_3216</name>
</gene>
<evidence type="ECO:0000256" key="8">
    <source>
        <dbReference type="ARBA" id="ARBA00022982"/>
    </source>
</evidence>
<evidence type="ECO:0000256" key="10">
    <source>
        <dbReference type="ARBA" id="ARBA00023004"/>
    </source>
</evidence>
<keyword evidence="11 12" id="KW-0472">Membrane</keyword>
<evidence type="ECO:0000256" key="6">
    <source>
        <dbReference type="ARBA" id="ARBA00022692"/>
    </source>
</evidence>
<feature type="transmembrane region" description="Helical" evidence="12">
    <location>
        <begin position="236"/>
        <end position="255"/>
    </location>
</feature>
<keyword evidence="7" id="KW-0479">Metal-binding</keyword>
<sequence length="347" mass="37563">METVWIIIVALMFTTYVVLDGFDFGAGILHLLVAKTDEERRTVFASIGPLWDGNEVWLLAGGGILFFAFPRAYSAGFSGFYMPLMMVLWLLVLRGISIEFRSMEKSPLWRSAWDGVFFASSALMAIVLGAALGNVIRGVPLNGEGFFSGPLFTDFLPGIHPGVLDWYTVLIGVFSLVMLAMHGAQFLRMKTEGPVHDRAEIWARRLWAAVIVVGVPMSIATHFVQPGIFEAALARPTAWVLIPANLAALIAIPVTMKRGSELASFLSSSALIATSLAIAASGMYPTILRSTLGKENDLTITSAAAGTLGLHVGLTFWLVAIVLAIVYFTYLFRSFRGKVVLSGDGGH</sequence>
<name>A0A068NY27_FIMGI</name>
<dbReference type="GO" id="GO:0016682">
    <property type="term" value="F:oxidoreductase activity, acting on diphenols and related substances as donors, oxygen as acceptor"/>
    <property type="evidence" value="ECO:0007669"/>
    <property type="project" value="TreeGrafter"/>
</dbReference>
<protein>
    <submittedName>
        <fullName evidence="13">Cytochrome d ubiquinol oxidase subunit II</fullName>
    </submittedName>
</protein>
<dbReference type="HOGENOM" id="CLU_049294_0_1_0"/>
<dbReference type="eggNOG" id="COG1294">
    <property type="taxonomic scope" value="Bacteria"/>
</dbReference>
<evidence type="ECO:0000313" key="14">
    <source>
        <dbReference type="Proteomes" id="UP000027982"/>
    </source>
</evidence>
<keyword evidence="6 12" id="KW-0812">Transmembrane</keyword>
<dbReference type="GO" id="GO:0009055">
    <property type="term" value="F:electron transfer activity"/>
    <property type="evidence" value="ECO:0007669"/>
    <property type="project" value="TreeGrafter"/>
</dbReference>
<dbReference type="Proteomes" id="UP000027982">
    <property type="component" value="Chromosome"/>
</dbReference>
<dbReference type="AlphaFoldDB" id="A0A068NY27"/>
<feature type="transmembrane region" description="Helical" evidence="12">
    <location>
        <begin position="55"/>
        <end position="73"/>
    </location>
</feature>
<evidence type="ECO:0000256" key="3">
    <source>
        <dbReference type="ARBA" id="ARBA00022448"/>
    </source>
</evidence>
<feature type="transmembrane region" description="Helical" evidence="12">
    <location>
        <begin position="308"/>
        <end position="332"/>
    </location>
</feature>
<dbReference type="STRING" id="661478.OP10G_3216"/>
<evidence type="ECO:0000313" key="13">
    <source>
        <dbReference type="EMBL" id="AIE86584.1"/>
    </source>
</evidence>
<keyword evidence="3" id="KW-0813">Transport</keyword>
<evidence type="ECO:0000256" key="7">
    <source>
        <dbReference type="ARBA" id="ARBA00022723"/>
    </source>
</evidence>
<dbReference type="InterPro" id="IPR003317">
    <property type="entry name" value="Cyt-d_oxidase_su2"/>
</dbReference>
<keyword evidence="8" id="KW-0249">Electron transport</keyword>
<dbReference type="GO" id="GO:0019646">
    <property type="term" value="P:aerobic electron transport chain"/>
    <property type="evidence" value="ECO:0007669"/>
    <property type="project" value="TreeGrafter"/>
</dbReference>
<dbReference type="NCBIfam" id="TIGR00203">
    <property type="entry name" value="cydB"/>
    <property type="match status" value="1"/>
</dbReference>
<reference evidence="13 14" key="1">
    <citation type="journal article" date="2014" name="PLoS ONE">
        <title>The first complete genome sequence of the class fimbriimonadia in the phylum armatimonadetes.</title>
        <authorList>
            <person name="Hu Z.Y."/>
            <person name="Wang Y.Z."/>
            <person name="Im W.T."/>
            <person name="Wang S.Y."/>
            <person name="Zhao G.P."/>
            <person name="Zheng H.J."/>
            <person name="Quan Z.X."/>
        </authorList>
    </citation>
    <scope>NUCLEOTIDE SEQUENCE [LARGE SCALE GENOMIC DNA]</scope>
    <source>
        <strain evidence="13">Gsoil 348</strain>
    </source>
</reference>
<evidence type="ECO:0000256" key="12">
    <source>
        <dbReference type="SAM" id="Phobius"/>
    </source>
</evidence>
<dbReference type="GO" id="GO:0005886">
    <property type="term" value="C:plasma membrane"/>
    <property type="evidence" value="ECO:0007669"/>
    <property type="project" value="UniProtKB-SubCell"/>
</dbReference>
<feature type="transmembrane region" description="Helical" evidence="12">
    <location>
        <begin position="205"/>
        <end position="224"/>
    </location>
</feature>
<dbReference type="PANTHER" id="PTHR43141">
    <property type="entry name" value="CYTOCHROME BD2 SUBUNIT II"/>
    <property type="match status" value="1"/>
</dbReference>
<dbReference type="PIRSF" id="PIRSF000267">
    <property type="entry name" value="Cyt_oxidse_sub2"/>
    <property type="match status" value="1"/>
</dbReference>
<evidence type="ECO:0000256" key="11">
    <source>
        <dbReference type="ARBA" id="ARBA00023136"/>
    </source>
</evidence>
<feature type="transmembrane region" description="Helical" evidence="12">
    <location>
        <begin position="79"/>
        <end position="96"/>
    </location>
</feature>